<accession>A0AAW0GU47</accession>
<comment type="caution">
    <text evidence="1">The sequence shown here is derived from an EMBL/GenBank/DDBJ whole genome shotgun (WGS) entry which is preliminary data.</text>
</comment>
<dbReference type="EMBL" id="JASBNA010000003">
    <property type="protein sequence ID" value="KAK7693492.1"/>
    <property type="molecule type" value="Genomic_DNA"/>
</dbReference>
<proteinExistence type="predicted"/>
<evidence type="ECO:0000313" key="2">
    <source>
        <dbReference type="Proteomes" id="UP001385951"/>
    </source>
</evidence>
<dbReference type="GO" id="GO:0043248">
    <property type="term" value="P:proteasome assembly"/>
    <property type="evidence" value="ECO:0007669"/>
    <property type="project" value="InterPro"/>
</dbReference>
<evidence type="ECO:0000313" key="1">
    <source>
        <dbReference type="EMBL" id="KAK7693492.1"/>
    </source>
</evidence>
<dbReference type="Gene3D" id="3.30.230.90">
    <property type="match status" value="1"/>
</dbReference>
<protein>
    <recommendedName>
        <fullName evidence="3">Proteasome assembly chaperone 3</fullName>
    </recommendedName>
</protein>
<dbReference type="PANTHER" id="PTHR31051:SF1">
    <property type="entry name" value="PROTEASOME ASSEMBLY CHAPERONE 3"/>
    <property type="match status" value="1"/>
</dbReference>
<dbReference type="AlphaFoldDB" id="A0AAW0GU47"/>
<dbReference type="PANTHER" id="PTHR31051">
    <property type="entry name" value="PROTEASOME ASSEMBLY CHAPERONE 3"/>
    <property type="match status" value="1"/>
</dbReference>
<reference evidence="1 2" key="1">
    <citation type="submission" date="2022-09" db="EMBL/GenBank/DDBJ databases">
        <authorList>
            <person name="Palmer J.M."/>
        </authorList>
    </citation>
    <scope>NUCLEOTIDE SEQUENCE [LARGE SCALE GENOMIC DNA]</scope>
    <source>
        <strain evidence="1 2">DSM 7382</strain>
    </source>
</reference>
<organism evidence="1 2">
    <name type="scientific">Cerrena zonata</name>
    <dbReference type="NCBI Taxonomy" id="2478898"/>
    <lineage>
        <taxon>Eukaryota</taxon>
        <taxon>Fungi</taxon>
        <taxon>Dikarya</taxon>
        <taxon>Basidiomycota</taxon>
        <taxon>Agaricomycotina</taxon>
        <taxon>Agaricomycetes</taxon>
        <taxon>Polyporales</taxon>
        <taxon>Cerrenaceae</taxon>
        <taxon>Cerrena</taxon>
    </lineage>
</organism>
<name>A0AAW0GU47_9APHY</name>
<keyword evidence="2" id="KW-1185">Reference proteome</keyword>
<sequence>MIQTKQLAREIDGVNTEVVIQRFADCTLLLITQLGKVGNLIRARIPDTAQLAPAPPPNPDEPNITPLPPPPAAIELAPLLGTASTEHIRTLHSLYASQAATLVWASSETAGLLEIDRKDVIVGIALRQDPGTHIGHGLTEYERRVFHGAMGVVKEVLLQE</sequence>
<dbReference type="Proteomes" id="UP001385951">
    <property type="component" value="Unassembled WGS sequence"/>
</dbReference>
<gene>
    <name evidence="1" type="ORF">QCA50_003060</name>
</gene>
<dbReference type="InterPro" id="IPR053720">
    <property type="entry name" value="Psm_Assembly_Chaperone"/>
</dbReference>
<evidence type="ECO:0008006" key="3">
    <source>
        <dbReference type="Google" id="ProtNLM"/>
    </source>
</evidence>
<dbReference type="InterPro" id="IPR018788">
    <property type="entry name" value="Proteasome_assmbl_chp_3"/>
</dbReference>